<dbReference type="Proteomes" id="UP000196368">
    <property type="component" value="Unassembled WGS sequence"/>
</dbReference>
<dbReference type="RefSeq" id="WP_087288497.1">
    <property type="nucleotide sequence ID" value="NZ_NFJD01000003.1"/>
</dbReference>
<keyword evidence="3" id="KW-1133">Transmembrane helix</keyword>
<dbReference type="PROSITE" id="PS00409">
    <property type="entry name" value="PROKAR_NTER_METHYL"/>
    <property type="match status" value="1"/>
</dbReference>
<protein>
    <recommendedName>
        <fullName evidence="6">Prepilin-type cleavage/methylation domain-containing protein</fullName>
    </recommendedName>
</protein>
<evidence type="ECO:0000313" key="5">
    <source>
        <dbReference type="Proteomes" id="UP000196368"/>
    </source>
</evidence>
<dbReference type="Gene3D" id="3.30.700.10">
    <property type="entry name" value="Glycoprotein, Type 4 Pilin"/>
    <property type="match status" value="1"/>
</dbReference>
<dbReference type="GO" id="GO:0015628">
    <property type="term" value="P:protein secretion by the type II secretion system"/>
    <property type="evidence" value="ECO:0007669"/>
    <property type="project" value="InterPro"/>
</dbReference>
<evidence type="ECO:0000256" key="2">
    <source>
        <dbReference type="ARBA" id="ARBA00022481"/>
    </source>
</evidence>
<keyword evidence="2" id="KW-0488">Methylation</keyword>
<dbReference type="GO" id="GO:0015627">
    <property type="term" value="C:type II protein secretion system complex"/>
    <property type="evidence" value="ECO:0007669"/>
    <property type="project" value="InterPro"/>
</dbReference>
<dbReference type="AlphaFoldDB" id="A0A1Y4DHU5"/>
<keyword evidence="3" id="KW-0812">Transmembrane</keyword>
<evidence type="ECO:0008006" key="6">
    <source>
        <dbReference type="Google" id="ProtNLM"/>
    </source>
</evidence>
<reference evidence="5" key="1">
    <citation type="submission" date="2017-04" db="EMBL/GenBank/DDBJ databases">
        <title>Function of individual gut microbiota members based on whole genome sequencing of pure cultures obtained from chicken caecum.</title>
        <authorList>
            <person name="Medvecky M."/>
            <person name="Cejkova D."/>
            <person name="Polansky O."/>
            <person name="Karasova D."/>
            <person name="Kubasova T."/>
            <person name="Cizek A."/>
            <person name="Rychlik I."/>
        </authorList>
    </citation>
    <scope>NUCLEOTIDE SEQUENCE [LARGE SCALE GENOMIC DNA]</scope>
    <source>
        <strain evidence="5">An273</strain>
    </source>
</reference>
<dbReference type="InterPro" id="IPR045584">
    <property type="entry name" value="Pilin-like"/>
</dbReference>
<proteinExistence type="inferred from homology"/>
<dbReference type="PRINTS" id="PR00813">
    <property type="entry name" value="BCTERIALGSPG"/>
</dbReference>
<dbReference type="NCBIfam" id="TIGR02532">
    <property type="entry name" value="IV_pilin_GFxxxE"/>
    <property type="match status" value="1"/>
</dbReference>
<evidence type="ECO:0000256" key="3">
    <source>
        <dbReference type="SAM" id="Phobius"/>
    </source>
</evidence>
<organism evidence="4 5">
    <name type="scientific">Candidatus Avelusimicrobium gallicola</name>
    <dbReference type="NCBI Taxonomy" id="2562704"/>
    <lineage>
        <taxon>Bacteria</taxon>
        <taxon>Pseudomonadati</taxon>
        <taxon>Elusimicrobiota</taxon>
        <taxon>Elusimicrobia</taxon>
        <taxon>Elusimicrobiales</taxon>
        <taxon>Elusimicrobiaceae</taxon>
        <taxon>Candidatus Avelusimicrobium</taxon>
    </lineage>
</organism>
<comment type="similarity">
    <text evidence="1">Belongs to the N-Me-Phe pilin family.</text>
</comment>
<accession>A0A1Y4DHU5</accession>
<name>A0A1Y4DHU5_9BACT</name>
<dbReference type="EMBL" id="NFJD01000003">
    <property type="protein sequence ID" value="OUO56508.1"/>
    <property type="molecule type" value="Genomic_DNA"/>
</dbReference>
<feature type="transmembrane region" description="Helical" evidence="3">
    <location>
        <begin position="15"/>
        <end position="37"/>
    </location>
</feature>
<evidence type="ECO:0000256" key="1">
    <source>
        <dbReference type="ARBA" id="ARBA00005233"/>
    </source>
</evidence>
<dbReference type="Pfam" id="PF07963">
    <property type="entry name" value="N_methyl"/>
    <property type="match status" value="1"/>
</dbReference>
<dbReference type="InterPro" id="IPR012902">
    <property type="entry name" value="N_methyl_site"/>
</dbReference>
<gene>
    <name evidence="4" type="ORF">B5F75_04755</name>
</gene>
<dbReference type="PANTHER" id="PTHR30093:SF34">
    <property type="entry name" value="PREPILIN PEPTIDASE-DEPENDENT PROTEIN D"/>
    <property type="match status" value="1"/>
</dbReference>
<dbReference type="PANTHER" id="PTHR30093">
    <property type="entry name" value="GENERAL SECRETION PATHWAY PROTEIN G"/>
    <property type="match status" value="1"/>
</dbReference>
<dbReference type="InterPro" id="IPR000983">
    <property type="entry name" value="Bac_GSPG_pilin"/>
</dbReference>
<sequence length="177" mass="19297">MDKIYQKSFFGGKNAGFTLIELLVVVLIIGILAAVAFPQYEKAVMKARVTEAMEILRKMADNVDMCMLANGGSIADCGNTDTVMEGFEGLLKENGVPETKNFTYGWLAAPIAMDKEDNYGLVVISPTINQSGEVDHTTIPSTGRWCMAQTDKGLSFCRNLSNGQSPSTIQGTDYYPF</sequence>
<dbReference type="SUPFAM" id="SSF54523">
    <property type="entry name" value="Pili subunits"/>
    <property type="match status" value="1"/>
</dbReference>
<keyword evidence="3" id="KW-0472">Membrane</keyword>
<keyword evidence="5" id="KW-1185">Reference proteome</keyword>
<comment type="caution">
    <text evidence="4">The sequence shown here is derived from an EMBL/GenBank/DDBJ whole genome shotgun (WGS) entry which is preliminary data.</text>
</comment>
<evidence type="ECO:0000313" key="4">
    <source>
        <dbReference type="EMBL" id="OUO56508.1"/>
    </source>
</evidence>